<dbReference type="Proteomes" id="UP000614047">
    <property type="component" value="Unassembled WGS sequence"/>
</dbReference>
<gene>
    <name evidence="6" type="ORF">IW256_001155</name>
</gene>
<dbReference type="EC" id="4.1.3.42" evidence="6"/>
<dbReference type="Gene3D" id="3.20.20.70">
    <property type="entry name" value="Aldolase class I"/>
    <property type="match status" value="1"/>
</dbReference>
<organism evidence="6 7">
    <name type="scientific">Actinomadura viridis</name>
    <dbReference type="NCBI Taxonomy" id="58110"/>
    <lineage>
        <taxon>Bacteria</taxon>
        <taxon>Bacillati</taxon>
        <taxon>Actinomycetota</taxon>
        <taxon>Actinomycetes</taxon>
        <taxon>Streptosporangiales</taxon>
        <taxon>Thermomonosporaceae</taxon>
        <taxon>Actinomadura</taxon>
    </lineage>
</organism>
<sequence length="219" mass="21970">MITRTGLLEELRNRRLVAIIRGSDPAASVRTALTLAEEGVHLVEVSLSGRDGLAVIEEIARTAGDAVRLGAGTVLTGDDARRARDAGAAYIVTPSLGAGVDEALRLDLPVLAGALTPTETAAAVAAGATAVKLFPASAHGPAYLSALRDPFPEVPFVPVGGVGAAEAPAFLARGAIAVGVGSPLCGDAPHGGDLAELRDRARTFIAALETGAAGRRAGS</sequence>
<evidence type="ECO:0000256" key="4">
    <source>
        <dbReference type="ARBA" id="ARBA00023239"/>
    </source>
</evidence>
<dbReference type="InterPro" id="IPR031338">
    <property type="entry name" value="KDPG/KHG_AS_2"/>
</dbReference>
<name>A0A931DEW1_9ACTN</name>
<dbReference type="PANTHER" id="PTHR30246">
    <property type="entry name" value="2-KETO-3-DEOXY-6-PHOSPHOGLUCONATE ALDOLASE"/>
    <property type="match status" value="1"/>
</dbReference>
<dbReference type="GO" id="GO:0106009">
    <property type="term" value="F:(4S)-4-hydroxy-2-oxoglutarate aldolase activity"/>
    <property type="evidence" value="ECO:0007669"/>
    <property type="project" value="UniProtKB-EC"/>
</dbReference>
<evidence type="ECO:0000256" key="3">
    <source>
        <dbReference type="ARBA" id="ARBA00011233"/>
    </source>
</evidence>
<accession>A0A931DEW1</accession>
<comment type="subunit">
    <text evidence="3">Homotrimer.</text>
</comment>
<dbReference type="SUPFAM" id="SSF51569">
    <property type="entry name" value="Aldolase"/>
    <property type="match status" value="1"/>
</dbReference>
<keyword evidence="7" id="KW-1185">Reference proteome</keyword>
<dbReference type="Pfam" id="PF01081">
    <property type="entry name" value="Aldolase"/>
    <property type="match status" value="1"/>
</dbReference>
<dbReference type="EMBL" id="JADOUA010000001">
    <property type="protein sequence ID" value="MBG6087042.1"/>
    <property type="molecule type" value="Genomic_DNA"/>
</dbReference>
<dbReference type="PROSITE" id="PS00160">
    <property type="entry name" value="ALDOLASE_KDPG_KHG_2"/>
    <property type="match status" value="1"/>
</dbReference>
<dbReference type="AlphaFoldDB" id="A0A931DEW1"/>
<evidence type="ECO:0000313" key="7">
    <source>
        <dbReference type="Proteomes" id="UP000614047"/>
    </source>
</evidence>
<dbReference type="InterPro" id="IPR000887">
    <property type="entry name" value="Aldlse_KDPG_KHG"/>
</dbReference>
<comment type="similarity">
    <text evidence="2">Belongs to the KHG/KDPG aldolase family.</text>
</comment>
<dbReference type="InterPro" id="IPR013785">
    <property type="entry name" value="Aldolase_TIM"/>
</dbReference>
<keyword evidence="5" id="KW-0119">Carbohydrate metabolism</keyword>
<dbReference type="GO" id="GO:0008675">
    <property type="term" value="F:2-dehydro-3-deoxy-phosphogluconate aldolase activity"/>
    <property type="evidence" value="ECO:0007669"/>
    <property type="project" value="UniProtKB-EC"/>
</dbReference>
<comment type="pathway">
    <text evidence="1">Carbohydrate acid metabolism.</text>
</comment>
<proteinExistence type="inferred from homology"/>
<dbReference type="CDD" id="cd00452">
    <property type="entry name" value="KDPG_aldolase"/>
    <property type="match status" value="1"/>
</dbReference>
<dbReference type="RefSeq" id="WP_197009965.1">
    <property type="nucleotide sequence ID" value="NZ_BAABES010000007.1"/>
</dbReference>
<evidence type="ECO:0000256" key="5">
    <source>
        <dbReference type="ARBA" id="ARBA00023277"/>
    </source>
</evidence>
<protein>
    <submittedName>
        <fullName evidence="6">2-dehydro-3-deoxyphosphogluconate aldolase/(4S)-4-hydroxy-2-oxoglutarate aldolase</fullName>
        <ecNumber evidence="6">4.1.2.14</ecNumber>
        <ecNumber evidence="6">4.1.3.42</ecNumber>
    </submittedName>
</protein>
<evidence type="ECO:0000256" key="2">
    <source>
        <dbReference type="ARBA" id="ARBA00006906"/>
    </source>
</evidence>
<evidence type="ECO:0000256" key="1">
    <source>
        <dbReference type="ARBA" id="ARBA00004761"/>
    </source>
</evidence>
<evidence type="ECO:0000313" key="6">
    <source>
        <dbReference type="EMBL" id="MBG6087042.1"/>
    </source>
</evidence>
<keyword evidence="4 6" id="KW-0456">Lyase</keyword>
<dbReference type="PANTHER" id="PTHR30246:SF1">
    <property type="entry name" value="2-DEHYDRO-3-DEOXY-6-PHOSPHOGALACTONATE ALDOLASE-RELATED"/>
    <property type="match status" value="1"/>
</dbReference>
<comment type="caution">
    <text evidence="6">The sequence shown here is derived from an EMBL/GenBank/DDBJ whole genome shotgun (WGS) entry which is preliminary data.</text>
</comment>
<dbReference type="EC" id="4.1.2.14" evidence="6"/>
<reference evidence="6" key="1">
    <citation type="submission" date="2020-11" db="EMBL/GenBank/DDBJ databases">
        <title>Sequencing the genomes of 1000 actinobacteria strains.</title>
        <authorList>
            <person name="Klenk H.-P."/>
        </authorList>
    </citation>
    <scope>NUCLEOTIDE SEQUENCE</scope>
    <source>
        <strain evidence="6">DSM 43175</strain>
    </source>
</reference>